<dbReference type="InterPro" id="IPR035906">
    <property type="entry name" value="MetI-like_sf"/>
</dbReference>
<dbReference type="RefSeq" id="WP_245698078.1">
    <property type="nucleotide sequence ID" value="NZ_FNHB01000003.1"/>
</dbReference>
<dbReference type="Proteomes" id="UP000214880">
    <property type="component" value="Unassembled WGS sequence"/>
</dbReference>
<dbReference type="AlphaFoldDB" id="A0A1G9RI91"/>
<evidence type="ECO:0000313" key="10">
    <source>
        <dbReference type="EMBL" id="SDM23059.1"/>
    </source>
</evidence>
<dbReference type="CDD" id="cd06261">
    <property type="entry name" value="TM_PBP2"/>
    <property type="match status" value="1"/>
</dbReference>
<dbReference type="PANTHER" id="PTHR42929:SF1">
    <property type="entry name" value="INNER MEMBRANE ABC TRANSPORTER PERMEASE PROTEIN YDCU-RELATED"/>
    <property type="match status" value="1"/>
</dbReference>
<feature type="transmembrane region" description="Helical" evidence="8">
    <location>
        <begin position="80"/>
        <end position="103"/>
    </location>
</feature>
<accession>A0A1G9RI91</accession>
<evidence type="ECO:0000259" key="9">
    <source>
        <dbReference type="PROSITE" id="PS50928"/>
    </source>
</evidence>
<evidence type="ECO:0000256" key="8">
    <source>
        <dbReference type="RuleBase" id="RU363032"/>
    </source>
</evidence>
<dbReference type="EMBL" id="FNHB01000003">
    <property type="protein sequence ID" value="SDM23059.1"/>
    <property type="molecule type" value="Genomic_DNA"/>
</dbReference>
<keyword evidence="7 8" id="KW-0472">Membrane</keyword>
<evidence type="ECO:0000256" key="7">
    <source>
        <dbReference type="ARBA" id="ARBA00023136"/>
    </source>
</evidence>
<dbReference type="PANTHER" id="PTHR42929">
    <property type="entry name" value="INNER MEMBRANE ABC TRANSPORTER PERMEASE PROTEIN YDCU-RELATED-RELATED"/>
    <property type="match status" value="1"/>
</dbReference>
<dbReference type="Pfam" id="PF00528">
    <property type="entry name" value="BPD_transp_1"/>
    <property type="match status" value="1"/>
</dbReference>
<feature type="transmembrane region" description="Helical" evidence="8">
    <location>
        <begin position="24"/>
        <end position="52"/>
    </location>
</feature>
<feature type="domain" description="ABC transmembrane type-1" evidence="9">
    <location>
        <begin position="81"/>
        <end position="287"/>
    </location>
</feature>
<dbReference type="Gene3D" id="1.10.3720.10">
    <property type="entry name" value="MetI-like"/>
    <property type="match status" value="1"/>
</dbReference>
<comment type="subcellular location">
    <subcellularLocation>
        <location evidence="1 8">Cell membrane</location>
        <topology evidence="1 8">Multi-pass membrane protein</topology>
    </subcellularLocation>
</comment>
<evidence type="ECO:0000256" key="5">
    <source>
        <dbReference type="ARBA" id="ARBA00022692"/>
    </source>
</evidence>
<feature type="transmembrane region" description="Helical" evidence="8">
    <location>
        <begin position="168"/>
        <end position="186"/>
    </location>
</feature>
<gene>
    <name evidence="10" type="ORF">SAMN04488502_1036</name>
</gene>
<dbReference type="SUPFAM" id="SSF161098">
    <property type="entry name" value="MetI-like"/>
    <property type="match status" value="1"/>
</dbReference>
<evidence type="ECO:0000256" key="2">
    <source>
        <dbReference type="ARBA" id="ARBA00007069"/>
    </source>
</evidence>
<comment type="similarity">
    <text evidence="2">Belongs to the binding-protein-dependent transport system permease family. CysTW subfamily.</text>
</comment>
<keyword evidence="11" id="KW-1185">Reference proteome</keyword>
<evidence type="ECO:0000256" key="3">
    <source>
        <dbReference type="ARBA" id="ARBA00022448"/>
    </source>
</evidence>
<evidence type="ECO:0000256" key="6">
    <source>
        <dbReference type="ARBA" id="ARBA00022989"/>
    </source>
</evidence>
<sequence>MKNSDGAVPTAITAVKKPGHGRQLLAMIGPVAFWMGSFVALPLVLVILVSFMQRGLYGGIEYQFTMSNYAKLINPMYFKILWSSLELSLLTTVICLLAGYPFAYFIAKSPKSIRGILLMLTILPFWTNSLVRTYAWIMLLRTEGLINRILLDWGLIQAPLAMLYNETAVLVGLVYVLFPFMVLPLYTSIEKLDPALLEAAGDLGAAPFKAFLKVTLPLTKPGIMAGSILVFIPSLGYFFIPDLMGGSKTMLISNLIKNQFLTARDWPFGSAISIVLIVITLVILFLYFRNAGSKEKLEVF</sequence>
<dbReference type="STRING" id="146817.SAMN04488502_1036"/>
<dbReference type="GO" id="GO:0055085">
    <property type="term" value="P:transmembrane transport"/>
    <property type="evidence" value="ECO:0007669"/>
    <property type="project" value="InterPro"/>
</dbReference>
<dbReference type="InterPro" id="IPR000515">
    <property type="entry name" value="MetI-like"/>
</dbReference>
<dbReference type="PROSITE" id="PS50928">
    <property type="entry name" value="ABC_TM1"/>
    <property type="match status" value="1"/>
</dbReference>
<name>A0A1G9RI91_9FIRM</name>
<feature type="transmembrane region" description="Helical" evidence="8">
    <location>
        <begin position="222"/>
        <end position="240"/>
    </location>
</feature>
<organism evidence="10 11">
    <name type="scientific">Dendrosporobacter quercicolus</name>
    <dbReference type="NCBI Taxonomy" id="146817"/>
    <lineage>
        <taxon>Bacteria</taxon>
        <taxon>Bacillati</taxon>
        <taxon>Bacillota</taxon>
        <taxon>Negativicutes</taxon>
        <taxon>Selenomonadales</taxon>
        <taxon>Sporomusaceae</taxon>
        <taxon>Dendrosporobacter</taxon>
    </lineage>
</organism>
<keyword evidence="6 8" id="KW-1133">Transmembrane helix</keyword>
<feature type="transmembrane region" description="Helical" evidence="8">
    <location>
        <begin position="268"/>
        <end position="288"/>
    </location>
</feature>
<keyword evidence="4" id="KW-1003">Cell membrane</keyword>
<evidence type="ECO:0000256" key="1">
    <source>
        <dbReference type="ARBA" id="ARBA00004651"/>
    </source>
</evidence>
<feature type="transmembrane region" description="Helical" evidence="8">
    <location>
        <begin position="115"/>
        <end position="137"/>
    </location>
</feature>
<protein>
    <submittedName>
        <fullName evidence="10">Spermidine/putrescine transport system permease protein</fullName>
    </submittedName>
</protein>
<evidence type="ECO:0000256" key="4">
    <source>
        <dbReference type="ARBA" id="ARBA00022475"/>
    </source>
</evidence>
<dbReference type="GO" id="GO:0005886">
    <property type="term" value="C:plasma membrane"/>
    <property type="evidence" value="ECO:0007669"/>
    <property type="project" value="UniProtKB-SubCell"/>
</dbReference>
<keyword evidence="5 8" id="KW-0812">Transmembrane</keyword>
<evidence type="ECO:0000313" key="11">
    <source>
        <dbReference type="Proteomes" id="UP000214880"/>
    </source>
</evidence>
<reference evidence="10 11" key="1">
    <citation type="submission" date="2016-10" db="EMBL/GenBank/DDBJ databases">
        <authorList>
            <person name="de Groot N.N."/>
        </authorList>
    </citation>
    <scope>NUCLEOTIDE SEQUENCE [LARGE SCALE GENOMIC DNA]</scope>
    <source>
        <strain evidence="10 11">DSM 1736</strain>
    </source>
</reference>
<keyword evidence="3 8" id="KW-0813">Transport</keyword>
<proteinExistence type="inferred from homology"/>